<dbReference type="InterPro" id="IPR000653">
    <property type="entry name" value="DegT/StrS_aminotransferase"/>
</dbReference>
<dbReference type="PIRSF" id="PIRSF000390">
    <property type="entry name" value="PLP_StrS"/>
    <property type="match status" value="1"/>
</dbReference>
<protein>
    <submittedName>
        <fullName evidence="4">UDP-4-amino-4, 6-dideoxy-N-acetyl-beta-L-altrosamine transaminase</fullName>
    </submittedName>
</protein>
<dbReference type="InterPro" id="IPR015422">
    <property type="entry name" value="PyrdxlP-dep_Trfase_small"/>
</dbReference>
<dbReference type="SUPFAM" id="SSF53383">
    <property type="entry name" value="PLP-dependent transferases"/>
    <property type="match status" value="1"/>
</dbReference>
<proteinExistence type="inferred from homology"/>
<evidence type="ECO:0000256" key="1">
    <source>
        <dbReference type="PIRSR" id="PIRSR000390-1"/>
    </source>
</evidence>
<feature type="active site" description="Proton acceptor" evidence="1">
    <location>
        <position position="180"/>
    </location>
</feature>
<dbReference type="EMBL" id="MFLZ01000023">
    <property type="protein sequence ID" value="OGG79585.1"/>
    <property type="molecule type" value="Genomic_DNA"/>
</dbReference>
<keyword evidence="2 3" id="KW-0663">Pyridoxal phosphate</keyword>
<gene>
    <name evidence="4" type="ORF">A3A39_02365</name>
</gene>
<dbReference type="GO" id="GO:0000271">
    <property type="term" value="P:polysaccharide biosynthetic process"/>
    <property type="evidence" value="ECO:0007669"/>
    <property type="project" value="TreeGrafter"/>
</dbReference>
<reference evidence="4 5" key="1">
    <citation type="journal article" date="2016" name="Nat. Commun.">
        <title>Thousands of microbial genomes shed light on interconnected biogeochemical processes in an aquifer system.</title>
        <authorList>
            <person name="Anantharaman K."/>
            <person name="Brown C.T."/>
            <person name="Hug L.A."/>
            <person name="Sharon I."/>
            <person name="Castelle C.J."/>
            <person name="Probst A.J."/>
            <person name="Thomas B.C."/>
            <person name="Singh A."/>
            <person name="Wilkins M.J."/>
            <person name="Karaoz U."/>
            <person name="Brodie E.L."/>
            <person name="Williams K.H."/>
            <person name="Hubbard S.S."/>
            <person name="Banfield J.F."/>
        </authorList>
    </citation>
    <scope>NUCLEOTIDE SEQUENCE [LARGE SCALE GENOMIC DNA]</scope>
</reference>
<dbReference type="InterPro" id="IPR015424">
    <property type="entry name" value="PyrdxlP-dep_Trfase"/>
</dbReference>
<evidence type="ECO:0000313" key="5">
    <source>
        <dbReference type="Proteomes" id="UP000177372"/>
    </source>
</evidence>
<dbReference type="AlphaFoldDB" id="A0A1F6F140"/>
<name>A0A1F6F140_9BACT</name>
<evidence type="ECO:0000313" key="4">
    <source>
        <dbReference type="EMBL" id="OGG79585.1"/>
    </source>
</evidence>
<organism evidence="4 5">
    <name type="scientific">Candidatus Kaiserbacteria bacterium RIFCSPLOWO2_01_FULL_54_13</name>
    <dbReference type="NCBI Taxonomy" id="1798512"/>
    <lineage>
        <taxon>Bacteria</taxon>
        <taxon>Candidatus Kaiseribacteriota</taxon>
    </lineage>
</organism>
<accession>A0A1F6F140</accession>
<evidence type="ECO:0000256" key="2">
    <source>
        <dbReference type="PIRSR" id="PIRSR000390-2"/>
    </source>
</evidence>
<dbReference type="CDD" id="cd00616">
    <property type="entry name" value="AHBA_syn"/>
    <property type="match status" value="1"/>
</dbReference>
<dbReference type="Gene3D" id="3.90.1150.10">
    <property type="entry name" value="Aspartate Aminotransferase, domain 1"/>
    <property type="match status" value="1"/>
</dbReference>
<dbReference type="Pfam" id="PF01041">
    <property type="entry name" value="DegT_DnrJ_EryC1"/>
    <property type="match status" value="1"/>
</dbReference>
<dbReference type="STRING" id="1798512.A3A39_02365"/>
<dbReference type="InterPro" id="IPR015421">
    <property type="entry name" value="PyrdxlP-dep_Trfase_major"/>
</dbReference>
<dbReference type="Gene3D" id="3.40.640.10">
    <property type="entry name" value="Type I PLP-dependent aspartate aminotransferase-like (Major domain)"/>
    <property type="match status" value="1"/>
</dbReference>
<feature type="modified residue" description="N6-(pyridoxal phosphate)lysine" evidence="2">
    <location>
        <position position="180"/>
    </location>
</feature>
<evidence type="ECO:0000256" key="3">
    <source>
        <dbReference type="RuleBase" id="RU004508"/>
    </source>
</evidence>
<dbReference type="PANTHER" id="PTHR30244:SF34">
    <property type="entry name" value="DTDP-4-AMINO-4,6-DIDEOXYGALACTOSE TRANSAMINASE"/>
    <property type="match status" value="1"/>
</dbReference>
<sequence>MIPYSTQEVSEADVRAVSMTLRSSHLTQGPAVERFERAIARYTGARFAVAFSSGTAALHAAYFAAGIKSGDEVIVPALTFAASANAALYVGARPVFADIDPESATIDPKDAGRKITQRTRVLAPVDYGGRPSDMRTLASIAKKRKLVLILDAAHSLGAHYRGRPVGNDADMTMFSFHPVKSITTGEGGAIVTNSATYRRKLLLFRHHGISKEPSTFVEKKHGAWYQEMQVLGYNYRLSDIQSALGESQMKRLDAHIEKRRHLAKRYRTLLRSTPHIALPPEDTREKRSAWHLYPIRLVGAYAKSRDSVFSQLRENGIGVQVHYLPVYMHQYYRRLGYKKGLCPKAEAYAASEISLPIFPSLTERDQKFVVSTLKDVLRKIRKLHD</sequence>
<dbReference type="GO" id="GO:0008483">
    <property type="term" value="F:transaminase activity"/>
    <property type="evidence" value="ECO:0007669"/>
    <property type="project" value="TreeGrafter"/>
</dbReference>
<comment type="caution">
    <text evidence="4">The sequence shown here is derived from an EMBL/GenBank/DDBJ whole genome shotgun (WGS) entry which is preliminary data.</text>
</comment>
<dbReference type="NCBIfam" id="TIGR03588">
    <property type="entry name" value="PseC"/>
    <property type="match status" value="1"/>
</dbReference>
<dbReference type="Proteomes" id="UP000177372">
    <property type="component" value="Unassembled WGS sequence"/>
</dbReference>
<dbReference type="GO" id="GO:0030170">
    <property type="term" value="F:pyridoxal phosphate binding"/>
    <property type="evidence" value="ECO:0007669"/>
    <property type="project" value="TreeGrafter"/>
</dbReference>
<dbReference type="InterPro" id="IPR020026">
    <property type="entry name" value="PseC"/>
</dbReference>
<dbReference type="PANTHER" id="PTHR30244">
    <property type="entry name" value="TRANSAMINASE"/>
    <property type="match status" value="1"/>
</dbReference>
<comment type="similarity">
    <text evidence="3">Belongs to the DegT/DnrJ/EryC1 family.</text>
</comment>